<dbReference type="Gramene" id="QL09p003309:mrna">
    <property type="protein sequence ID" value="QL09p003309:mrna"/>
    <property type="gene ID" value="QL09p003309"/>
</dbReference>
<evidence type="ECO:0000313" key="2">
    <source>
        <dbReference type="Proteomes" id="UP000594261"/>
    </source>
</evidence>
<name>A0A7N2RA29_QUELO</name>
<dbReference type="Proteomes" id="UP000594261">
    <property type="component" value="Chromosome 9"/>
</dbReference>
<sequence>MISKANGILELSRKIFEANTSFEWKGKIIYRKPLITDAEGNKIEDSQDGSNFGIDKRDNEMKIMGKLENSQEHDHKELDEIYKGVITNSFSLQNIQLGKFSVAVESL</sequence>
<protein>
    <submittedName>
        <fullName evidence="1">Uncharacterized protein</fullName>
    </submittedName>
</protein>
<reference evidence="1 2" key="1">
    <citation type="journal article" date="2016" name="G3 (Bethesda)">
        <title>First Draft Assembly and Annotation of the Genome of a California Endemic Oak Quercus lobata Nee (Fagaceae).</title>
        <authorList>
            <person name="Sork V.L."/>
            <person name="Fitz-Gibbon S.T."/>
            <person name="Puiu D."/>
            <person name="Crepeau M."/>
            <person name="Gugger P.F."/>
            <person name="Sherman R."/>
            <person name="Stevens K."/>
            <person name="Langley C.H."/>
            <person name="Pellegrini M."/>
            <person name="Salzberg S.L."/>
        </authorList>
    </citation>
    <scope>NUCLEOTIDE SEQUENCE [LARGE SCALE GENOMIC DNA]</scope>
    <source>
        <strain evidence="1 2">cv. SW786</strain>
    </source>
</reference>
<reference evidence="1" key="2">
    <citation type="submission" date="2021-01" db="UniProtKB">
        <authorList>
            <consortium name="EnsemblPlants"/>
        </authorList>
    </citation>
    <scope>IDENTIFICATION</scope>
</reference>
<proteinExistence type="predicted"/>
<dbReference type="InParanoid" id="A0A7N2RA29"/>
<keyword evidence="2" id="KW-1185">Reference proteome</keyword>
<dbReference type="EMBL" id="LRBV02000009">
    <property type="status" value="NOT_ANNOTATED_CDS"/>
    <property type="molecule type" value="Genomic_DNA"/>
</dbReference>
<dbReference type="EnsemblPlants" id="QL09p003309:mrna">
    <property type="protein sequence ID" value="QL09p003309:mrna"/>
    <property type="gene ID" value="QL09p003309"/>
</dbReference>
<organism evidence="1 2">
    <name type="scientific">Quercus lobata</name>
    <name type="common">Valley oak</name>
    <dbReference type="NCBI Taxonomy" id="97700"/>
    <lineage>
        <taxon>Eukaryota</taxon>
        <taxon>Viridiplantae</taxon>
        <taxon>Streptophyta</taxon>
        <taxon>Embryophyta</taxon>
        <taxon>Tracheophyta</taxon>
        <taxon>Spermatophyta</taxon>
        <taxon>Magnoliopsida</taxon>
        <taxon>eudicotyledons</taxon>
        <taxon>Gunneridae</taxon>
        <taxon>Pentapetalae</taxon>
        <taxon>rosids</taxon>
        <taxon>fabids</taxon>
        <taxon>Fagales</taxon>
        <taxon>Fagaceae</taxon>
        <taxon>Quercus</taxon>
    </lineage>
</organism>
<dbReference type="AlphaFoldDB" id="A0A7N2RA29"/>
<evidence type="ECO:0000313" key="1">
    <source>
        <dbReference type="EnsemblPlants" id="QL09p003309:mrna"/>
    </source>
</evidence>
<accession>A0A7N2RA29</accession>